<dbReference type="AlphaFoldDB" id="A0AAN5CG23"/>
<dbReference type="Proteomes" id="UP001328107">
    <property type="component" value="Unassembled WGS sequence"/>
</dbReference>
<dbReference type="EMBL" id="BTRK01000003">
    <property type="protein sequence ID" value="GMR42229.1"/>
    <property type="molecule type" value="Genomic_DNA"/>
</dbReference>
<comment type="caution">
    <text evidence="2">The sequence shown here is derived from an EMBL/GenBank/DDBJ whole genome shotgun (WGS) entry which is preliminary data.</text>
</comment>
<sequence>FEMAPRFVLLLLLLAVAALAQDSQRHREMKRFYSWEAKRSAPLGDESLKEKRKFYAWAGKRSGAPMGYWNGAESDLL</sequence>
<protein>
    <submittedName>
        <fullName evidence="2">Uncharacterized protein</fullName>
    </submittedName>
</protein>
<evidence type="ECO:0000313" key="2">
    <source>
        <dbReference type="EMBL" id="GMR42229.1"/>
    </source>
</evidence>
<evidence type="ECO:0000313" key="3">
    <source>
        <dbReference type="Proteomes" id="UP001328107"/>
    </source>
</evidence>
<gene>
    <name evidence="2" type="ORF">PMAYCL1PPCAC_12424</name>
</gene>
<feature type="chain" id="PRO_5042835624" evidence="1">
    <location>
        <begin position="21"/>
        <end position="77"/>
    </location>
</feature>
<feature type="non-terminal residue" evidence="2">
    <location>
        <position position="1"/>
    </location>
</feature>
<reference evidence="3" key="1">
    <citation type="submission" date="2022-10" db="EMBL/GenBank/DDBJ databases">
        <title>Genome assembly of Pristionchus species.</title>
        <authorList>
            <person name="Yoshida K."/>
            <person name="Sommer R.J."/>
        </authorList>
    </citation>
    <scope>NUCLEOTIDE SEQUENCE [LARGE SCALE GENOMIC DNA]</scope>
    <source>
        <strain evidence="3">RS5460</strain>
    </source>
</reference>
<evidence type="ECO:0000256" key="1">
    <source>
        <dbReference type="SAM" id="SignalP"/>
    </source>
</evidence>
<keyword evidence="1" id="KW-0732">Signal</keyword>
<organism evidence="2 3">
    <name type="scientific">Pristionchus mayeri</name>
    <dbReference type="NCBI Taxonomy" id="1317129"/>
    <lineage>
        <taxon>Eukaryota</taxon>
        <taxon>Metazoa</taxon>
        <taxon>Ecdysozoa</taxon>
        <taxon>Nematoda</taxon>
        <taxon>Chromadorea</taxon>
        <taxon>Rhabditida</taxon>
        <taxon>Rhabditina</taxon>
        <taxon>Diplogasteromorpha</taxon>
        <taxon>Diplogasteroidea</taxon>
        <taxon>Neodiplogasteridae</taxon>
        <taxon>Pristionchus</taxon>
    </lineage>
</organism>
<name>A0AAN5CG23_9BILA</name>
<proteinExistence type="predicted"/>
<feature type="signal peptide" evidence="1">
    <location>
        <begin position="1"/>
        <end position="20"/>
    </location>
</feature>
<accession>A0AAN5CG23</accession>
<keyword evidence="3" id="KW-1185">Reference proteome</keyword>